<evidence type="ECO:0000313" key="2">
    <source>
        <dbReference type="EMBL" id="GGJ69708.1"/>
    </source>
</evidence>
<evidence type="ECO:0000259" key="1">
    <source>
        <dbReference type="Pfam" id="PF00149"/>
    </source>
</evidence>
<proteinExistence type="predicted"/>
<organism evidence="2 3">
    <name type="scientific">Deinococcus aquiradiocola</name>
    <dbReference type="NCBI Taxonomy" id="393059"/>
    <lineage>
        <taxon>Bacteria</taxon>
        <taxon>Thermotogati</taxon>
        <taxon>Deinococcota</taxon>
        <taxon>Deinococci</taxon>
        <taxon>Deinococcales</taxon>
        <taxon>Deinococcaceae</taxon>
        <taxon>Deinococcus</taxon>
    </lineage>
</organism>
<feature type="domain" description="Calcineurin-like phosphoesterase" evidence="1">
    <location>
        <begin position="5"/>
        <end position="230"/>
    </location>
</feature>
<dbReference type="InterPro" id="IPR004843">
    <property type="entry name" value="Calcineurin-like_PHP"/>
</dbReference>
<protein>
    <submittedName>
        <fullName evidence="2">Serine/threonine protein phosphatase</fullName>
    </submittedName>
</protein>
<dbReference type="InterPro" id="IPR029052">
    <property type="entry name" value="Metallo-depent_PP-like"/>
</dbReference>
<name>A0A917PBD4_9DEIO</name>
<comment type="caution">
    <text evidence="2">The sequence shown here is derived from an EMBL/GenBank/DDBJ whole genome shotgun (WGS) entry which is preliminary data.</text>
</comment>
<sequence length="271" mass="29363">MARVTVYVIGDTHGCLTALDTLLQAEGLTDRDHRWTGGTDELWFLGDYTDRGPDGVGVIERVMDLQAQAQTAGGRVGALLGNHDVILLNAQDLPEETVPDLTIAGQPWTFRQLWQDHAGGQASDAAHLTPEHLTWLRARPLLARVGDTLLMHADTTMYLDLGDTPDEINAAGHALLHSRDATLRGTFEANFARRQEFMPDVLPDDEAEANLQAMLGASGCTRLVHGHTPVFLLHGQPAANVTEPYVYAQGRCTDVDAALFAGGPGFTLRLP</sequence>
<evidence type="ECO:0000313" key="3">
    <source>
        <dbReference type="Proteomes" id="UP000635726"/>
    </source>
</evidence>
<dbReference type="Proteomes" id="UP000635726">
    <property type="component" value="Unassembled WGS sequence"/>
</dbReference>
<dbReference type="Pfam" id="PF00149">
    <property type="entry name" value="Metallophos"/>
    <property type="match status" value="1"/>
</dbReference>
<accession>A0A917PBD4</accession>
<dbReference type="PANTHER" id="PTHR46546">
    <property type="entry name" value="SHEWANELLA-LIKE PROTEIN PHOSPHATASE 1"/>
    <property type="match status" value="1"/>
</dbReference>
<reference evidence="2" key="1">
    <citation type="journal article" date="2014" name="Int. J. Syst. Evol. Microbiol.">
        <title>Complete genome sequence of Corynebacterium casei LMG S-19264T (=DSM 44701T), isolated from a smear-ripened cheese.</title>
        <authorList>
            <consortium name="US DOE Joint Genome Institute (JGI-PGF)"/>
            <person name="Walter F."/>
            <person name="Albersmeier A."/>
            <person name="Kalinowski J."/>
            <person name="Ruckert C."/>
        </authorList>
    </citation>
    <scope>NUCLEOTIDE SEQUENCE</scope>
    <source>
        <strain evidence="2">JCM 14371</strain>
    </source>
</reference>
<keyword evidence="3" id="KW-1185">Reference proteome</keyword>
<dbReference type="GO" id="GO:0016787">
    <property type="term" value="F:hydrolase activity"/>
    <property type="evidence" value="ECO:0007669"/>
    <property type="project" value="InterPro"/>
</dbReference>
<gene>
    <name evidence="2" type="ORF">GCM10008939_12560</name>
</gene>
<dbReference type="Gene3D" id="3.60.21.10">
    <property type="match status" value="1"/>
</dbReference>
<dbReference type="PANTHER" id="PTHR46546:SF4">
    <property type="entry name" value="SHEWANELLA-LIKE PROTEIN PHOSPHATASE 1"/>
    <property type="match status" value="1"/>
</dbReference>
<dbReference type="SUPFAM" id="SSF56300">
    <property type="entry name" value="Metallo-dependent phosphatases"/>
    <property type="match status" value="1"/>
</dbReference>
<dbReference type="AlphaFoldDB" id="A0A917PBD4"/>
<dbReference type="EMBL" id="BMOE01000003">
    <property type="protein sequence ID" value="GGJ69708.1"/>
    <property type="molecule type" value="Genomic_DNA"/>
</dbReference>
<dbReference type="CDD" id="cd00144">
    <property type="entry name" value="MPP_PPP_family"/>
    <property type="match status" value="1"/>
</dbReference>
<reference evidence="2" key="2">
    <citation type="submission" date="2020-09" db="EMBL/GenBank/DDBJ databases">
        <authorList>
            <person name="Sun Q."/>
            <person name="Ohkuma M."/>
        </authorList>
    </citation>
    <scope>NUCLEOTIDE SEQUENCE</scope>
    <source>
        <strain evidence="2">JCM 14371</strain>
    </source>
</reference>